<dbReference type="SUPFAM" id="SSF49899">
    <property type="entry name" value="Concanavalin A-like lectins/glucanases"/>
    <property type="match status" value="1"/>
</dbReference>
<feature type="chain" id="PRO_5042155552" evidence="7">
    <location>
        <begin position="21"/>
        <end position="437"/>
    </location>
</feature>
<dbReference type="GO" id="GO:0005975">
    <property type="term" value="P:carbohydrate metabolic process"/>
    <property type="evidence" value="ECO:0007669"/>
    <property type="project" value="InterPro"/>
</dbReference>
<keyword evidence="2" id="KW-0378">Hydrolase</keyword>
<feature type="region of interest" description="Disordered" evidence="6">
    <location>
        <begin position="339"/>
        <end position="415"/>
    </location>
</feature>
<dbReference type="GO" id="GO:0016757">
    <property type="term" value="F:glycosyltransferase activity"/>
    <property type="evidence" value="ECO:0007669"/>
    <property type="project" value="TreeGrafter"/>
</dbReference>
<evidence type="ECO:0000256" key="2">
    <source>
        <dbReference type="ARBA" id="ARBA00022801"/>
    </source>
</evidence>
<evidence type="ECO:0000259" key="8">
    <source>
        <dbReference type="PROSITE" id="PS51762"/>
    </source>
</evidence>
<dbReference type="PROSITE" id="PS51762">
    <property type="entry name" value="GH16_2"/>
    <property type="match status" value="1"/>
</dbReference>
<keyword evidence="3 9" id="KW-0326">Glycosidase</keyword>
<name>A0AAF0IJ73_9EURO</name>
<evidence type="ECO:0000256" key="5">
    <source>
        <dbReference type="ARBA" id="ARBA00093308"/>
    </source>
</evidence>
<dbReference type="Pfam" id="PF00722">
    <property type="entry name" value="Glyco_hydro_16"/>
    <property type="match status" value="1"/>
</dbReference>
<feature type="domain" description="GH16" evidence="8">
    <location>
        <begin position="21"/>
        <end position="279"/>
    </location>
</feature>
<reference evidence="9" key="1">
    <citation type="submission" date="2023-03" db="EMBL/GenBank/DDBJ databases">
        <title>Emydomyces testavorans Genome Sequence.</title>
        <authorList>
            <person name="Hoyer L."/>
        </authorList>
    </citation>
    <scope>NUCLEOTIDE SEQUENCE</scope>
    <source>
        <strain evidence="9">16-2883</strain>
    </source>
</reference>
<accession>A0AAF0IJ73</accession>
<keyword evidence="1 7" id="KW-0732">Signal</keyword>
<dbReference type="PANTHER" id="PTHR10963:SF22">
    <property type="entry name" value="GLYCOSIDASE CRH2-RELATED"/>
    <property type="match status" value="1"/>
</dbReference>
<dbReference type="InterPro" id="IPR050546">
    <property type="entry name" value="Glycosyl_Hydrlase_16"/>
</dbReference>
<evidence type="ECO:0000256" key="6">
    <source>
        <dbReference type="SAM" id="MobiDB-lite"/>
    </source>
</evidence>
<feature type="compositionally biased region" description="Polar residues" evidence="6">
    <location>
        <begin position="352"/>
        <end position="363"/>
    </location>
</feature>
<dbReference type="CDD" id="cd02183">
    <property type="entry name" value="GH16_fungal_CRH1_transglycosylase"/>
    <property type="match status" value="1"/>
</dbReference>
<keyword evidence="10" id="KW-1185">Reference proteome</keyword>
<dbReference type="InterPro" id="IPR013320">
    <property type="entry name" value="ConA-like_dom_sf"/>
</dbReference>
<evidence type="ECO:0000313" key="9">
    <source>
        <dbReference type="EMBL" id="WEW58918.1"/>
    </source>
</evidence>
<comment type="similarity">
    <text evidence="4">Belongs to the glycosyl hydrolase 16 family. CRH1 subfamily.</text>
</comment>
<evidence type="ECO:0000256" key="4">
    <source>
        <dbReference type="ARBA" id="ARBA00038074"/>
    </source>
</evidence>
<feature type="signal peptide" evidence="7">
    <location>
        <begin position="1"/>
        <end position="20"/>
    </location>
</feature>
<protein>
    <submittedName>
        <fullName evidence="9">Glycosidase CRH2</fullName>
    </submittedName>
</protein>
<dbReference type="FunFam" id="2.60.120.200:FF:000159">
    <property type="entry name" value="Glycosidase"/>
    <property type="match status" value="1"/>
</dbReference>
<evidence type="ECO:0000256" key="1">
    <source>
        <dbReference type="ARBA" id="ARBA00022729"/>
    </source>
</evidence>
<dbReference type="GO" id="GO:0031505">
    <property type="term" value="P:fungal-type cell wall organization"/>
    <property type="evidence" value="ECO:0007669"/>
    <property type="project" value="TreeGrafter"/>
</dbReference>
<dbReference type="AlphaFoldDB" id="A0AAF0IJ73"/>
<evidence type="ECO:0000313" key="10">
    <source>
        <dbReference type="Proteomes" id="UP001219355"/>
    </source>
</evidence>
<proteinExistence type="inferred from homology"/>
<dbReference type="GO" id="GO:0009277">
    <property type="term" value="C:fungal-type cell wall"/>
    <property type="evidence" value="ECO:0007669"/>
    <property type="project" value="UniProtKB-ARBA"/>
</dbReference>
<evidence type="ECO:0000256" key="7">
    <source>
        <dbReference type="SAM" id="SignalP"/>
    </source>
</evidence>
<dbReference type="Proteomes" id="UP001219355">
    <property type="component" value="Chromosome 2"/>
</dbReference>
<dbReference type="PANTHER" id="PTHR10963">
    <property type="entry name" value="GLYCOSYL HYDROLASE-RELATED"/>
    <property type="match status" value="1"/>
</dbReference>
<organism evidence="9 10">
    <name type="scientific">Emydomyces testavorans</name>
    <dbReference type="NCBI Taxonomy" id="2070801"/>
    <lineage>
        <taxon>Eukaryota</taxon>
        <taxon>Fungi</taxon>
        <taxon>Dikarya</taxon>
        <taxon>Ascomycota</taxon>
        <taxon>Pezizomycotina</taxon>
        <taxon>Eurotiomycetes</taxon>
        <taxon>Eurotiomycetidae</taxon>
        <taxon>Onygenales</taxon>
        <taxon>Nannizziopsiaceae</taxon>
        <taxon>Emydomyces</taxon>
    </lineage>
</organism>
<sequence>MTRLLAFALTLALSSQAVLAADKPQKCSPSASTPFRRLTPASLEYGDCGSGAYCLGGCDPKSSFAVDSCVPAPVCKSQTYKWDNLDGVAPNTKYLGDASKADWVSSGQPLSNDGTLLLTMAPNTVGTLLAHNHYMWYGKASAKLKTSRGRGVVTAFILLSDVKDEIDFEFIGVDLNTAQTNYYFQGITDYTNGKNASASDTFSKFHTYEIDWTPDSITWSIDGTPVRVKKRSETFNTTSNQYAYPQTPARVQLSLWPAGLPSNGEGTINWAGGLVDWNYEDVKNHGYYYAIFDEVTIQCYDPPKNAKVEGSKSYIFTDAKGTEDTVKITDKDTALKSFLGNGRNMSADYPSPSGTQKPSQTSDIAVVPGVNGAGPGADGNRGSGGSPSDGGSKPNPTDFSQGGGQGNKKNGASPQGEQVLKGSLFAVLVALVVLVTM</sequence>
<feature type="compositionally biased region" description="Gly residues" evidence="6">
    <location>
        <begin position="371"/>
        <end position="388"/>
    </location>
</feature>
<dbReference type="GO" id="GO:0004553">
    <property type="term" value="F:hydrolase activity, hydrolyzing O-glycosyl compounds"/>
    <property type="evidence" value="ECO:0007669"/>
    <property type="project" value="InterPro"/>
</dbReference>
<dbReference type="InterPro" id="IPR000757">
    <property type="entry name" value="Beta-glucanase-like"/>
</dbReference>
<evidence type="ECO:0000256" key="3">
    <source>
        <dbReference type="ARBA" id="ARBA00023295"/>
    </source>
</evidence>
<dbReference type="EMBL" id="CP120628">
    <property type="protein sequence ID" value="WEW58918.1"/>
    <property type="molecule type" value="Genomic_DNA"/>
</dbReference>
<comment type="function">
    <text evidence="5">Dual chitinase/transglycosylase that plays a role in cell wall architecture. Chitinase and transglycosylase activities are coupled. Required for the polysaccharide cross-linking at the septa and the cell wall. More specifically, transfers chitin to 1,6-beta-glucan in the cell wall.</text>
</comment>
<gene>
    <name evidence="9" type="primary">UTR2</name>
    <name evidence="9" type="ORF">PRK78_004386</name>
</gene>
<dbReference type="Gene3D" id="2.60.120.200">
    <property type="match status" value="1"/>
</dbReference>